<dbReference type="PANTHER" id="PTHR43065">
    <property type="entry name" value="SENSOR HISTIDINE KINASE"/>
    <property type="match status" value="1"/>
</dbReference>
<dbReference type="InterPro" id="IPR036890">
    <property type="entry name" value="HATPase_C_sf"/>
</dbReference>
<dbReference type="EC" id="2.7.13.3" evidence="2"/>
<dbReference type="RefSeq" id="WP_036311815.1">
    <property type="nucleotide sequence ID" value="NZ_JRQD01000001.1"/>
</dbReference>
<dbReference type="Gene3D" id="3.30.450.20">
    <property type="entry name" value="PAS domain"/>
    <property type="match status" value="1"/>
</dbReference>
<evidence type="ECO:0000313" key="6">
    <source>
        <dbReference type="EMBL" id="KGM08199.1"/>
    </source>
</evidence>
<evidence type="ECO:0000256" key="3">
    <source>
        <dbReference type="ARBA" id="ARBA00022553"/>
    </source>
</evidence>
<dbReference type="Proteomes" id="UP000029999">
    <property type="component" value="Unassembled WGS sequence"/>
</dbReference>
<keyword evidence="3" id="KW-0597">Phosphoprotein</keyword>
<gene>
    <name evidence="6" type="primary">fleS</name>
    <name evidence="6" type="ORF">LP43_0622</name>
</gene>
<dbReference type="Pfam" id="PF02518">
    <property type="entry name" value="HATPase_c"/>
    <property type="match status" value="1"/>
</dbReference>
<comment type="catalytic activity">
    <reaction evidence="1">
        <text>ATP + protein L-histidine = ADP + protein N-phospho-L-histidine.</text>
        <dbReference type="EC" id="2.7.13.3"/>
    </reaction>
</comment>
<dbReference type="SUPFAM" id="SSF47384">
    <property type="entry name" value="Homodimeric domain of signal transducing histidine kinase"/>
    <property type="match status" value="1"/>
</dbReference>
<keyword evidence="6" id="KW-0969">Cilium</keyword>
<keyword evidence="6" id="KW-0282">Flagellum</keyword>
<proteinExistence type="predicted"/>
<evidence type="ECO:0000259" key="4">
    <source>
        <dbReference type="PROSITE" id="PS50109"/>
    </source>
</evidence>
<feature type="domain" description="PAS" evidence="5">
    <location>
        <begin position="54"/>
        <end position="90"/>
    </location>
</feature>
<reference evidence="6 7" key="1">
    <citation type="submission" date="2014-09" db="EMBL/GenBank/DDBJ databases">
        <authorList>
            <person name="Grob C."/>
            <person name="Taubert M."/>
            <person name="Howat A.M."/>
            <person name="Burns O.J."/>
            <person name="Dixon J.L."/>
            <person name="Chen Y."/>
            <person name="Murrell J.C."/>
        </authorList>
    </citation>
    <scope>NUCLEOTIDE SEQUENCE [LARGE SCALE GENOMIC DNA]</scope>
    <source>
        <strain evidence="6">L4</strain>
    </source>
</reference>
<evidence type="ECO:0000259" key="5">
    <source>
        <dbReference type="PROSITE" id="PS50112"/>
    </source>
</evidence>
<evidence type="ECO:0000313" key="7">
    <source>
        <dbReference type="Proteomes" id="UP000029999"/>
    </source>
</evidence>
<dbReference type="PANTHER" id="PTHR43065:SF29">
    <property type="entry name" value="SENSOR PROTEIN KINASE FLES"/>
    <property type="match status" value="1"/>
</dbReference>
<dbReference type="PROSITE" id="PS50109">
    <property type="entry name" value="HIS_KIN"/>
    <property type="match status" value="1"/>
</dbReference>
<evidence type="ECO:0000256" key="1">
    <source>
        <dbReference type="ARBA" id="ARBA00000085"/>
    </source>
</evidence>
<dbReference type="CDD" id="cd00082">
    <property type="entry name" value="HisKA"/>
    <property type="match status" value="1"/>
</dbReference>
<dbReference type="InterPro" id="IPR035965">
    <property type="entry name" value="PAS-like_dom_sf"/>
</dbReference>
<dbReference type="InterPro" id="IPR005467">
    <property type="entry name" value="His_kinase_dom"/>
</dbReference>
<name>A0A0A0BMB9_9GAMM</name>
<dbReference type="InterPro" id="IPR000014">
    <property type="entry name" value="PAS"/>
</dbReference>
<accession>A0A0A0BMB9</accession>
<dbReference type="CDD" id="cd00075">
    <property type="entry name" value="HATPase"/>
    <property type="match status" value="1"/>
</dbReference>
<comment type="caution">
    <text evidence="6">The sequence shown here is derived from an EMBL/GenBank/DDBJ whole genome shotgun (WGS) entry which is preliminary data.</text>
</comment>
<dbReference type="InterPro" id="IPR004358">
    <property type="entry name" value="Sig_transdc_His_kin-like_C"/>
</dbReference>
<feature type="domain" description="Histidine kinase" evidence="4">
    <location>
        <begin position="169"/>
        <end position="381"/>
    </location>
</feature>
<dbReference type="SUPFAM" id="SSF55874">
    <property type="entry name" value="ATPase domain of HSP90 chaperone/DNA topoisomerase II/histidine kinase"/>
    <property type="match status" value="1"/>
</dbReference>
<evidence type="ECO:0000256" key="2">
    <source>
        <dbReference type="ARBA" id="ARBA00012438"/>
    </source>
</evidence>
<dbReference type="InterPro" id="IPR036097">
    <property type="entry name" value="HisK_dim/P_sf"/>
</dbReference>
<dbReference type="PROSITE" id="PS50112">
    <property type="entry name" value="PAS"/>
    <property type="match status" value="1"/>
</dbReference>
<dbReference type="PRINTS" id="PR00344">
    <property type="entry name" value="BCTRLSENSOR"/>
</dbReference>
<dbReference type="SMART" id="SM00091">
    <property type="entry name" value="PAS"/>
    <property type="match status" value="1"/>
</dbReference>
<organism evidence="6 7">
    <name type="scientific">Methylophaga thiooxydans</name>
    <dbReference type="NCBI Taxonomy" id="392484"/>
    <lineage>
        <taxon>Bacteria</taxon>
        <taxon>Pseudomonadati</taxon>
        <taxon>Pseudomonadota</taxon>
        <taxon>Gammaproteobacteria</taxon>
        <taxon>Thiotrichales</taxon>
        <taxon>Piscirickettsiaceae</taxon>
        <taxon>Methylophaga</taxon>
    </lineage>
</organism>
<dbReference type="AlphaFoldDB" id="A0A0A0BMB9"/>
<dbReference type="CDD" id="cd00130">
    <property type="entry name" value="PAS"/>
    <property type="match status" value="1"/>
</dbReference>
<dbReference type="SMART" id="SM00388">
    <property type="entry name" value="HisKA"/>
    <property type="match status" value="1"/>
</dbReference>
<dbReference type="Pfam" id="PF00512">
    <property type="entry name" value="HisKA"/>
    <property type="match status" value="1"/>
</dbReference>
<dbReference type="GO" id="GO:0000155">
    <property type="term" value="F:phosphorelay sensor kinase activity"/>
    <property type="evidence" value="ECO:0007669"/>
    <property type="project" value="InterPro"/>
</dbReference>
<dbReference type="Pfam" id="PF13188">
    <property type="entry name" value="PAS_8"/>
    <property type="match status" value="1"/>
</dbReference>
<dbReference type="SMART" id="SM00387">
    <property type="entry name" value="HATPase_c"/>
    <property type="match status" value="1"/>
</dbReference>
<dbReference type="InterPro" id="IPR003661">
    <property type="entry name" value="HisK_dim/P_dom"/>
</dbReference>
<sequence length="398" mass="43502">MNLKLSSSPAPFSKQHTAKTVLKQAEQYWQPVSQDWQRESLSQQSTQTQKADKLANRHARLLEVLPAGVVVIDGEGLVQEANAAAVNLLGEPLSGEPWIKIIARAFQPQPGDGHDVSLKDGRMVHISTSPLGSEPGQIILLQEVTETRALQNKVSHLQRLSTMGEVAARLAHQIRTPLASALLYLSPLLKEEVEPSVRQRFAGKLKHSLTHMEQLVKDMLAFSRGTMAATSPVSIDALLDEVAQQFQSHPDAENFKLTTRNVVNDGYVYGSQAALVSAINNLLNNARQACGDSGKIEVKAQFAEDKHKQTWIDVSVKDNGPGIADTEQEKILAPFYTTRSNGTGLGLAVVQSIAKAHKGQMWLHSQQGQGSTFSLRLPIYQAQNMSDEVVAPKQEFAS</sequence>
<keyword evidence="6" id="KW-0966">Cell projection</keyword>
<dbReference type="EMBL" id="JRQD01000001">
    <property type="protein sequence ID" value="KGM08199.1"/>
    <property type="molecule type" value="Genomic_DNA"/>
</dbReference>
<dbReference type="InterPro" id="IPR003594">
    <property type="entry name" value="HATPase_dom"/>
</dbReference>
<keyword evidence="6" id="KW-0418">Kinase</keyword>
<dbReference type="Gene3D" id="3.30.565.10">
    <property type="entry name" value="Histidine kinase-like ATPase, C-terminal domain"/>
    <property type="match status" value="1"/>
</dbReference>
<keyword evidence="6" id="KW-0808">Transferase</keyword>
<protein>
    <recommendedName>
        <fullName evidence="2">histidine kinase</fullName>
        <ecNumber evidence="2">2.7.13.3</ecNumber>
    </recommendedName>
</protein>
<dbReference type="STRING" id="392484.LP43_0622"/>
<dbReference type="SUPFAM" id="SSF55785">
    <property type="entry name" value="PYP-like sensor domain (PAS domain)"/>
    <property type="match status" value="1"/>
</dbReference>
<dbReference type="Gene3D" id="1.10.287.130">
    <property type="match status" value="1"/>
</dbReference>